<proteinExistence type="predicted"/>
<dbReference type="Proteomes" id="UP000469185">
    <property type="component" value="Unassembled WGS sequence"/>
</dbReference>
<dbReference type="Pfam" id="PF13692">
    <property type="entry name" value="Glyco_trans_1_4"/>
    <property type="match status" value="1"/>
</dbReference>
<organism evidence="5 6">
    <name type="scientific">Phytoactinopolyspora alkaliphila</name>
    <dbReference type="NCBI Taxonomy" id="1783498"/>
    <lineage>
        <taxon>Bacteria</taxon>
        <taxon>Bacillati</taxon>
        <taxon>Actinomycetota</taxon>
        <taxon>Actinomycetes</taxon>
        <taxon>Jiangellales</taxon>
        <taxon>Jiangellaceae</taxon>
        <taxon>Phytoactinopolyspora</taxon>
    </lineage>
</organism>
<gene>
    <name evidence="5" type="ORF">G1H11_22995</name>
</gene>
<evidence type="ECO:0000256" key="1">
    <source>
        <dbReference type="ARBA" id="ARBA00022676"/>
    </source>
</evidence>
<evidence type="ECO:0000313" key="5">
    <source>
        <dbReference type="EMBL" id="NED98171.1"/>
    </source>
</evidence>
<dbReference type="InterPro" id="IPR028098">
    <property type="entry name" value="Glyco_trans_4-like_N"/>
</dbReference>
<evidence type="ECO:0000259" key="4">
    <source>
        <dbReference type="Pfam" id="PF13439"/>
    </source>
</evidence>
<dbReference type="RefSeq" id="WP_163820964.1">
    <property type="nucleotide sequence ID" value="NZ_JAAGOB010000017.1"/>
</dbReference>
<evidence type="ECO:0000256" key="3">
    <source>
        <dbReference type="SAM" id="MobiDB-lite"/>
    </source>
</evidence>
<name>A0A6N9YT04_9ACTN</name>
<dbReference type="GO" id="GO:1901137">
    <property type="term" value="P:carbohydrate derivative biosynthetic process"/>
    <property type="evidence" value="ECO:0007669"/>
    <property type="project" value="UniProtKB-ARBA"/>
</dbReference>
<dbReference type="PANTHER" id="PTHR45947">
    <property type="entry name" value="SULFOQUINOVOSYL TRANSFERASE SQD2"/>
    <property type="match status" value="1"/>
</dbReference>
<reference evidence="5 6" key="1">
    <citation type="submission" date="2020-02" db="EMBL/GenBank/DDBJ databases">
        <authorList>
            <person name="Li X.-J."/>
            <person name="Feng X.-M."/>
        </authorList>
    </citation>
    <scope>NUCLEOTIDE SEQUENCE [LARGE SCALE GENOMIC DNA]</scope>
    <source>
        <strain evidence="5 6">CGMCC 4.7225</strain>
    </source>
</reference>
<dbReference type="GO" id="GO:0016757">
    <property type="term" value="F:glycosyltransferase activity"/>
    <property type="evidence" value="ECO:0007669"/>
    <property type="project" value="UniProtKB-KW"/>
</dbReference>
<dbReference type="PANTHER" id="PTHR45947:SF13">
    <property type="entry name" value="TRANSFERASE"/>
    <property type="match status" value="1"/>
</dbReference>
<sequence>MRILQAANFVAPHSGGIKTMLTHLAGGYAEAGHEVVMLVPGPENATVAEPYGRRIEIAAPEMPLTGGYRVITRWNAVEDVLAAVAPDRVEVSDRFTLARIGPWARDRGVGSVVFSHERIDALLRFHLGRAVPTRRLADRLNRRLASSFDSVVCTTSWAAGEFVRIGARNLVQVPLGIDLDAFHPSRRDPVVRDELARGADVVIVAAVRLSPEKRPDLLIPMVDELLRREVNARLVVCGDGSVRDLVDEQAQGRPVTMAGFVSDRDRLATILASADVVVAPGPYETFGLAALEALASGTPVVASSSGALPELIRDGAGRTAPADPARMAEAVIGVIREGGAARAAARIRAEQFSWSSTVAEMLRIHGRESLSRGDTRSSRFTSSGRIGYKSAT</sequence>
<evidence type="ECO:0000256" key="2">
    <source>
        <dbReference type="ARBA" id="ARBA00022679"/>
    </source>
</evidence>
<feature type="region of interest" description="Disordered" evidence="3">
    <location>
        <begin position="370"/>
        <end position="392"/>
    </location>
</feature>
<dbReference type="EMBL" id="JAAGOB010000017">
    <property type="protein sequence ID" value="NED98171.1"/>
    <property type="molecule type" value="Genomic_DNA"/>
</dbReference>
<protein>
    <submittedName>
        <fullName evidence="5">Glycosyltransferase family 1 protein</fullName>
    </submittedName>
</protein>
<evidence type="ECO:0000313" key="6">
    <source>
        <dbReference type="Proteomes" id="UP000469185"/>
    </source>
</evidence>
<dbReference type="AlphaFoldDB" id="A0A6N9YT04"/>
<keyword evidence="2 5" id="KW-0808">Transferase</keyword>
<dbReference type="Gene3D" id="3.40.50.2000">
    <property type="entry name" value="Glycogen Phosphorylase B"/>
    <property type="match status" value="2"/>
</dbReference>
<dbReference type="SUPFAM" id="SSF53756">
    <property type="entry name" value="UDP-Glycosyltransferase/glycogen phosphorylase"/>
    <property type="match status" value="1"/>
</dbReference>
<comment type="caution">
    <text evidence="5">The sequence shown here is derived from an EMBL/GenBank/DDBJ whole genome shotgun (WGS) entry which is preliminary data.</text>
</comment>
<feature type="domain" description="Glycosyltransferase subfamily 4-like N-terminal" evidence="4">
    <location>
        <begin position="15"/>
        <end position="180"/>
    </location>
</feature>
<dbReference type="Pfam" id="PF13439">
    <property type="entry name" value="Glyco_transf_4"/>
    <property type="match status" value="1"/>
</dbReference>
<keyword evidence="1" id="KW-0328">Glycosyltransferase</keyword>
<keyword evidence="6" id="KW-1185">Reference proteome</keyword>
<dbReference type="InterPro" id="IPR050194">
    <property type="entry name" value="Glycosyltransferase_grp1"/>
</dbReference>
<accession>A0A6N9YT04</accession>